<evidence type="ECO:0000313" key="2">
    <source>
        <dbReference type="EMBL" id="QHU02564.1"/>
    </source>
</evidence>
<name>A0A6C0JFX8_9ZZZZ</name>
<accession>A0A6C0JFX8</accession>
<dbReference type="AlphaFoldDB" id="A0A6C0JFX8"/>
<organism evidence="2">
    <name type="scientific">viral metagenome</name>
    <dbReference type="NCBI Taxonomy" id="1070528"/>
    <lineage>
        <taxon>unclassified sequences</taxon>
        <taxon>metagenomes</taxon>
        <taxon>organismal metagenomes</taxon>
    </lineage>
</organism>
<reference evidence="2" key="1">
    <citation type="journal article" date="2020" name="Nature">
        <title>Giant virus diversity and host interactions through global metagenomics.</title>
        <authorList>
            <person name="Schulz F."/>
            <person name="Roux S."/>
            <person name="Paez-Espino D."/>
            <person name="Jungbluth S."/>
            <person name="Walsh D.A."/>
            <person name="Denef V.J."/>
            <person name="McMahon K.D."/>
            <person name="Konstantinidis K.T."/>
            <person name="Eloe-Fadrosh E.A."/>
            <person name="Kyrpides N.C."/>
            <person name="Woyke T."/>
        </authorList>
    </citation>
    <scope>NUCLEOTIDE SEQUENCE</scope>
    <source>
        <strain evidence="2">GVMAG-M-3300025880-76</strain>
    </source>
</reference>
<sequence>MEKSSNSVIYGKQSARAETRRVLKYAWNTQFTNSQSPIKPSMGGFRLTMNAGDPLSRQGYTCSGPNALNGLVFTNMPMNKGNASYECDGSGIEESNCNTRYVYDSSNFTRFRKEQAMNRAIQPTTSNQSESESTVTPVDQTELDSSTTYDM</sequence>
<feature type="compositionally biased region" description="Polar residues" evidence="1">
    <location>
        <begin position="121"/>
        <end position="151"/>
    </location>
</feature>
<protein>
    <submittedName>
        <fullName evidence="2">Uncharacterized protein</fullName>
    </submittedName>
</protein>
<feature type="region of interest" description="Disordered" evidence="1">
    <location>
        <begin position="119"/>
        <end position="151"/>
    </location>
</feature>
<dbReference type="EMBL" id="MN740360">
    <property type="protein sequence ID" value="QHU02564.1"/>
    <property type="molecule type" value="Genomic_DNA"/>
</dbReference>
<proteinExistence type="predicted"/>
<evidence type="ECO:0000256" key="1">
    <source>
        <dbReference type="SAM" id="MobiDB-lite"/>
    </source>
</evidence>